<dbReference type="EMBL" id="LSMT01000078">
    <property type="protein sequence ID" value="PFX28699.1"/>
    <property type="molecule type" value="Genomic_DNA"/>
</dbReference>
<name>A0A2B4SHW1_STYPI</name>
<evidence type="ECO:0000256" key="1">
    <source>
        <dbReference type="SAM" id="MobiDB-lite"/>
    </source>
</evidence>
<accession>A0A2B4SHW1</accession>
<protein>
    <submittedName>
        <fullName evidence="2">Uncharacterized protein</fullName>
    </submittedName>
</protein>
<sequence length="244" mass="27500">MALTSSLPCIDTLAFQLSRHGLDENRNIKPPFFYSWSEPYNLDFAGKAPNNPKRSRSHPSALVAKRKEALHSQACIPGLKKERKEWDKNSEEARGSVKPLAEIHSTSLHTSPGHLTLSVNKYANQANKHEESDTADFAESSDDEISELLVNGSNTNKDLPHVLCENNASYSIIRKTNRRTRDSGPLKRTLEGSENADDNKRRRPRLDFEKMQLSRDALLPLTGSDKSVLDEVYFRPILAFNVNE</sequence>
<dbReference type="Proteomes" id="UP000225706">
    <property type="component" value="Unassembled WGS sequence"/>
</dbReference>
<evidence type="ECO:0000313" key="2">
    <source>
        <dbReference type="EMBL" id="PFX28699.1"/>
    </source>
</evidence>
<proteinExistence type="predicted"/>
<dbReference type="AlphaFoldDB" id="A0A2B4SHW1"/>
<organism evidence="2 3">
    <name type="scientific">Stylophora pistillata</name>
    <name type="common">Smooth cauliflower coral</name>
    <dbReference type="NCBI Taxonomy" id="50429"/>
    <lineage>
        <taxon>Eukaryota</taxon>
        <taxon>Metazoa</taxon>
        <taxon>Cnidaria</taxon>
        <taxon>Anthozoa</taxon>
        <taxon>Hexacorallia</taxon>
        <taxon>Scleractinia</taxon>
        <taxon>Astrocoeniina</taxon>
        <taxon>Pocilloporidae</taxon>
        <taxon>Stylophora</taxon>
    </lineage>
</organism>
<evidence type="ECO:0000313" key="3">
    <source>
        <dbReference type="Proteomes" id="UP000225706"/>
    </source>
</evidence>
<feature type="region of interest" description="Disordered" evidence="1">
    <location>
        <begin position="175"/>
        <end position="205"/>
    </location>
</feature>
<feature type="compositionally biased region" description="Basic and acidic residues" evidence="1">
    <location>
        <begin position="179"/>
        <end position="205"/>
    </location>
</feature>
<comment type="caution">
    <text evidence="2">The sequence shown here is derived from an EMBL/GenBank/DDBJ whole genome shotgun (WGS) entry which is preliminary data.</text>
</comment>
<keyword evidence="3" id="KW-1185">Reference proteome</keyword>
<dbReference type="OrthoDB" id="5948967at2759"/>
<gene>
    <name evidence="2" type="ORF">AWC38_SpisGene6544</name>
</gene>
<reference evidence="3" key="1">
    <citation type="journal article" date="2017" name="bioRxiv">
        <title>Comparative analysis of the genomes of Stylophora pistillata and Acropora digitifera provides evidence for extensive differences between species of corals.</title>
        <authorList>
            <person name="Voolstra C.R."/>
            <person name="Li Y."/>
            <person name="Liew Y.J."/>
            <person name="Baumgarten S."/>
            <person name="Zoccola D."/>
            <person name="Flot J.-F."/>
            <person name="Tambutte S."/>
            <person name="Allemand D."/>
            <person name="Aranda M."/>
        </authorList>
    </citation>
    <scope>NUCLEOTIDE SEQUENCE [LARGE SCALE GENOMIC DNA]</scope>
</reference>